<dbReference type="RefSeq" id="WP_047403197.1">
    <property type="nucleotide sequence ID" value="NZ_CP069280.1"/>
</dbReference>
<name>A0ABD7CG53_CLOBO</name>
<dbReference type="Proteomes" id="UP000663464">
    <property type="component" value="Chromosome"/>
</dbReference>
<proteinExistence type="predicted"/>
<protein>
    <recommendedName>
        <fullName evidence="3">DUF2577 domain-containing protein</fullName>
    </recommendedName>
</protein>
<sequence length="110" mass="12280">METIFNEIARTIKEDTKGSISNAVSSLELQLGTITSTGLKMDNFKYEVQDYMVLDYLKSYNEYATEIAGEHPHSHVLKIPKNLKALFIGDRVLVATVGNEYIVVGRVVNA</sequence>
<gene>
    <name evidence="1" type="ORF">JQS73_12530</name>
</gene>
<evidence type="ECO:0000313" key="2">
    <source>
        <dbReference type="Proteomes" id="UP000663464"/>
    </source>
</evidence>
<reference evidence="1 2" key="1">
    <citation type="journal article" date="2014" name="J. Infect. Dis.">
        <title>Molecular characterization of a novel botulinum neurotoxin type H gene.</title>
        <authorList>
            <person name="Dover N."/>
            <person name="Barash J.R."/>
            <person name="Hill K.K."/>
            <person name="Xie G."/>
            <person name="Arnon S.S."/>
        </authorList>
    </citation>
    <scope>NUCLEOTIDE SEQUENCE [LARGE SCALE GENOMIC DNA]</scope>
    <source>
        <strain evidence="1 2">IBCA10-7060</strain>
    </source>
</reference>
<organism evidence="1 2">
    <name type="scientific">Clostridium botulinum</name>
    <dbReference type="NCBI Taxonomy" id="1491"/>
    <lineage>
        <taxon>Bacteria</taxon>
        <taxon>Bacillati</taxon>
        <taxon>Bacillota</taxon>
        <taxon>Clostridia</taxon>
        <taxon>Eubacteriales</taxon>
        <taxon>Clostridiaceae</taxon>
        <taxon>Clostridium</taxon>
    </lineage>
</organism>
<evidence type="ECO:0008006" key="3">
    <source>
        <dbReference type="Google" id="ProtNLM"/>
    </source>
</evidence>
<dbReference type="AlphaFoldDB" id="A0ABD7CG53"/>
<accession>A0ABD7CG53</accession>
<evidence type="ECO:0000313" key="1">
    <source>
        <dbReference type="EMBL" id="QRI52254.1"/>
    </source>
</evidence>
<dbReference type="EMBL" id="CP069280">
    <property type="protein sequence ID" value="QRI52254.1"/>
    <property type="molecule type" value="Genomic_DNA"/>
</dbReference>